<dbReference type="PANTHER" id="PTHR23319:SF4">
    <property type="entry name" value="GRAM DOMAIN CONTAINING 1B, ISOFORM E"/>
    <property type="match status" value="1"/>
</dbReference>
<feature type="domain" description="PH" evidence="7">
    <location>
        <begin position="265"/>
        <end position="368"/>
    </location>
</feature>
<dbReference type="GO" id="GO:0120015">
    <property type="term" value="F:sterol transfer activity"/>
    <property type="evidence" value="ECO:0007669"/>
    <property type="project" value="TreeGrafter"/>
</dbReference>
<dbReference type="Gene3D" id="1.20.1270.60">
    <property type="entry name" value="Arfaptin homology (AH) domain/BAR domain"/>
    <property type="match status" value="1"/>
</dbReference>
<keyword evidence="10" id="KW-1185">Reference proteome</keyword>
<feature type="compositionally biased region" description="Low complexity" evidence="5">
    <location>
        <begin position="537"/>
        <end position="564"/>
    </location>
</feature>
<evidence type="ECO:0000256" key="2">
    <source>
        <dbReference type="ARBA" id="ARBA00022692"/>
    </source>
</evidence>
<accession>A0A1X2G247</accession>
<dbReference type="InterPro" id="IPR004148">
    <property type="entry name" value="BAR_dom"/>
</dbReference>
<dbReference type="Gene3D" id="2.30.29.30">
    <property type="entry name" value="Pleckstrin-homology domain (PH domain)/Phosphotyrosine-binding domain (PTB)"/>
    <property type="match status" value="1"/>
</dbReference>
<dbReference type="STRING" id="101127.A0A1X2G247"/>
<feature type="compositionally biased region" description="Acidic residues" evidence="5">
    <location>
        <begin position="983"/>
        <end position="998"/>
    </location>
</feature>
<comment type="caution">
    <text evidence="9">The sequence shown here is derived from an EMBL/GenBank/DDBJ whole genome shotgun (WGS) entry which is preliminary data.</text>
</comment>
<dbReference type="OrthoDB" id="10070851at2759"/>
<evidence type="ECO:0000313" key="10">
    <source>
        <dbReference type="Proteomes" id="UP000242146"/>
    </source>
</evidence>
<name>A0A1X2G247_9FUNG</name>
<dbReference type="InterPro" id="IPR001849">
    <property type="entry name" value="PH_domain"/>
</dbReference>
<dbReference type="InterPro" id="IPR011993">
    <property type="entry name" value="PH-like_dom_sf"/>
</dbReference>
<dbReference type="AlphaFoldDB" id="A0A1X2G247"/>
<proteinExistence type="predicted"/>
<evidence type="ECO:0000256" key="3">
    <source>
        <dbReference type="ARBA" id="ARBA00022989"/>
    </source>
</evidence>
<comment type="subcellular location">
    <subcellularLocation>
        <location evidence="1">Membrane</location>
    </subcellularLocation>
</comment>
<dbReference type="Pfam" id="PF16746">
    <property type="entry name" value="BAR_3"/>
    <property type="match status" value="1"/>
</dbReference>
<feature type="region of interest" description="Disordered" evidence="5">
    <location>
        <begin position="733"/>
        <end position="755"/>
    </location>
</feature>
<dbReference type="SUPFAM" id="SSF103657">
    <property type="entry name" value="BAR/IMD domain-like"/>
    <property type="match status" value="1"/>
</dbReference>
<evidence type="ECO:0000256" key="1">
    <source>
        <dbReference type="ARBA" id="ARBA00004370"/>
    </source>
</evidence>
<feature type="compositionally biased region" description="Low complexity" evidence="5">
    <location>
        <begin position="1043"/>
        <end position="1055"/>
    </location>
</feature>
<evidence type="ECO:0000313" key="9">
    <source>
        <dbReference type="EMBL" id="ORX42363.1"/>
    </source>
</evidence>
<keyword evidence="3 6" id="KW-1133">Transmembrane helix</keyword>
<evidence type="ECO:0000259" key="8">
    <source>
        <dbReference type="PROSITE" id="PS51778"/>
    </source>
</evidence>
<evidence type="ECO:0000256" key="5">
    <source>
        <dbReference type="SAM" id="MobiDB-lite"/>
    </source>
</evidence>
<feature type="region of interest" description="Disordered" evidence="5">
    <location>
        <begin position="537"/>
        <end position="567"/>
    </location>
</feature>
<dbReference type="PROSITE" id="PS51778">
    <property type="entry name" value="VAST"/>
    <property type="match status" value="1"/>
</dbReference>
<feature type="region of interest" description="Disordered" evidence="5">
    <location>
        <begin position="406"/>
        <end position="463"/>
    </location>
</feature>
<evidence type="ECO:0000256" key="6">
    <source>
        <dbReference type="SAM" id="Phobius"/>
    </source>
</evidence>
<dbReference type="PROSITE" id="PS50003">
    <property type="entry name" value="PH_DOMAIN"/>
    <property type="match status" value="1"/>
</dbReference>
<dbReference type="GO" id="GO:0005886">
    <property type="term" value="C:plasma membrane"/>
    <property type="evidence" value="ECO:0007669"/>
    <property type="project" value="TreeGrafter"/>
</dbReference>
<organism evidence="9 10">
    <name type="scientific">Hesseltinella vesiculosa</name>
    <dbReference type="NCBI Taxonomy" id="101127"/>
    <lineage>
        <taxon>Eukaryota</taxon>
        <taxon>Fungi</taxon>
        <taxon>Fungi incertae sedis</taxon>
        <taxon>Mucoromycota</taxon>
        <taxon>Mucoromycotina</taxon>
        <taxon>Mucoromycetes</taxon>
        <taxon>Mucorales</taxon>
        <taxon>Cunninghamellaceae</taxon>
        <taxon>Hesseltinella</taxon>
    </lineage>
</organism>
<dbReference type="Pfam" id="PF16016">
    <property type="entry name" value="VASt"/>
    <property type="match status" value="1"/>
</dbReference>
<evidence type="ECO:0000256" key="4">
    <source>
        <dbReference type="ARBA" id="ARBA00023136"/>
    </source>
</evidence>
<dbReference type="GO" id="GO:0005789">
    <property type="term" value="C:endoplasmic reticulum membrane"/>
    <property type="evidence" value="ECO:0007669"/>
    <property type="project" value="TreeGrafter"/>
</dbReference>
<dbReference type="InterPro" id="IPR051482">
    <property type="entry name" value="Cholesterol_transport"/>
</dbReference>
<feature type="transmembrane region" description="Helical" evidence="6">
    <location>
        <begin position="1096"/>
        <end position="1114"/>
    </location>
</feature>
<feature type="compositionally biased region" description="Polar residues" evidence="5">
    <location>
        <begin position="447"/>
        <end position="462"/>
    </location>
</feature>
<feature type="compositionally biased region" description="Polar residues" evidence="5">
    <location>
        <begin position="740"/>
        <end position="753"/>
    </location>
</feature>
<dbReference type="InterPro" id="IPR027267">
    <property type="entry name" value="AH/BAR_dom_sf"/>
</dbReference>
<dbReference type="GO" id="GO:0032366">
    <property type="term" value="P:intracellular sterol transport"/>
    <property type="evidence" value="ECO:0007669"/>
    <property type="project" value="TreeGrafter"/>
</dbReference>
<dbReference type="SMART" id="SM00233">
    <property type="entry name" value="PH"/>
    <property type="match status" value="1"/>
</dbReference>
<keyword evidence="2 6" id="KW-0812">Transmembrane</keyword>
<dbReference type="EMBL" id="MCGT01000069">
    <property type="protein sequence ID" value="ORX42363.1"/>
    <property type="molecule type" value="Genomic_DNA"/>
</dbReference>
<dbReference type="Pfam" id="PF00169">
    <property type="entry name" value="PH"/>
    <property type="match status" value="1"/>
</dbReference>
<evidence type="ECO:0000259" key="7">
    <source>
        <dbReference type="PROSITE" id="PS50003"/>
    </source>
</evidence>
<dbReference type="SUPFAM" id="SSF50729">
    <property type="entry name" value="PH domain-like"/>
    <property type="match status" value="1"/>
</dbReference>
<feature type="domain" description="VASt" evidence="8">
    <location>
        <begin position="788"/>
        <end position="964"/>
    </location>
</feature>
<feature type="compositionally biased region" description="Polar residues" evidence="5">
    <location>
        <begin position="406"/>
        <end position="422"/>
    </location>
</feature>
<dbReference type="PANTHER" id="PTHR23319">
    <property type="entry name" value="GRAM DOMAIN CONTAINING 1B, ISOFORM E"/>
    <property type="match status" value="1"/>
</dbReference>
<keyword evidence="4 6" id="KW-0472">Membrane</keyword>
<feature type="region of interest" description="Disordered" evidence="5">
    <location>
        <begin position="983"/>
        <end position="1072"/>
    </location>
</feature>
<sequence>MTPIPLISLYDALCDTPIYRTSSVHFDSQLSNFENWLQDLSVQWTSYALLLSNVQKETSRIVHQLTPADQVDASLLDAQVTGIMVNQVTDAFQSTLSLQAKMASHLETMYIQPLQHFIDTRFTEFKALREKQLAVRKEYERHLTNFALLKKGTASETLSAALGQQLKTSKTSYVKLCGDHLLEILRLRSDLQHFMLDKFHACIKSCQSQFDTVTDIHQRISALISSWGAWILEDHRTCQHEWEQKRLGLAALQNQALQQDGQMTDHWKCGYLFSQSSSFEWQRQWFFVHQGYFGACQVIGPKDASLTLDHCVSLASCDVQRLDDMDRHHCFEVVIPADHHGPSTTYVLQAESERDRQQWMEMILLHESKATDRQELETETRQSSISIISQQDAAGTPALVIAKSKSTTGVSTPTDIPVTLSTNNSPISGLSNLSSSPSTIHSISNTKSAPVTSNDGAPSTLSVPDDPIHSATLASGFSLTSAFLNTLTDTYTSTFSSERLWAEPRVLLLLPPRPISSVTPPLASDLPSRVPGRTVWPLPLSSSPTSSDSPLSSPTSPSLETVTSKDGCHVPSKNKVLRQWFYGVSPQEVVLEAFTASLHRMATLSLPSSPSATSVANAADENPSSFAYYGHVFLTQEHLWFYSRLAVDSLYTMVFKLKEITDVQFHAPHQLHITLADDKPTLVLSVYHTQHLETMAEKVRLLLDRAKPSVATHSTYEKLHSLSTVQATIPSLPGHALPSPASSTSRVSVTSKPKQPKLPIAAIPDPDALPAQVPVPTEPVVCACDDHLDRLDVEVELPVSAKRLFELMFSDANNAPPTDGGVWHKKTEAILGHDLRVTHWTEDDAQPTRTLKYWMPVTNPIVRMKEAEVAETQVLLKKQEHLCYVVQISTKTEALPYADAFVPSVRYCITYIDKSRCKLACYLGVRWLKFVMTKMIVTKAALKGMSDSVGVFIPILKDVTDKIKRRVDEDRKVYKASLLQDDEQVTSDDQSTVDEDELQPGLTHDAREPTVDPEPTEAVPGVAPTNEKDTTKATALVRPEMPTTPILSSTSTSSTAFSDPAPESTVTKPAGHEVAEEEVRSLVQAALASIWPPRGIMLFVIVVCTLYGLWAALLSPMSKPSWPGPTTSHAVYLRDIDQGVVHKSLTPPYAGSDIYEQFVTTRQQGDYQWFDGRHYRLALDYVNHREQMGLLRHDLLNNFNSLNLADAALLDNEYLNWLLDHRQRCRQQAHNQQNASAVCEQVSLQIGTYF</sequence>
<dbReference type="InterPro" id="IPR031968">
    <property type="entry name" value="VASt"/>
</dbReference>
<dbReference type="Proteomes" id="UP000242146">
    <property type="component" value="Unassembled WGS sequence"/>
</dbReference>
<dbReference type="GO" id="GO:0140268">
    <property type="term" value="C:endoplasmic reticulum-plasma membrane contact site"/>
    <property type="evidence" value="ECO:0007669"/>
    <property type="project" value="TreeGrafter"/>
</dbReference>
<reference evidence="9 10" key="1">
    <citation type="submission" date="2016-07" db="EMBL/GenBank/DDBJ databases">
        <title>Pervasive Adenine N6-methylation of Active Genes in Fungi.</title>
        <authorList>
            <consortium name="DOE Joint Genome Institute"/>
            <person name="Mondo S.J."/>
            <person name="Dannebaum R.O."/>
            <person name="Kuo R.C."/>
            <person name="Labutti K."/>
            <person name="Haridas S."/>
            <person name="Kuo A."/>
            <person name="Salamov A."/>
            <person name="Ahrendt S.R."/>
            <person name="Lipzen A."/>
            <person name="Sullivan W."/>
            <person name="Andreopoulos W.B."/>
            <person name="Clum A."/>
            <person name="Lindquist E."/>
            <person name="Daum C."/>
            <person name="Ramamoorthy G.K."/>
            <person name="Gryganskyi A."/>
            <person name="Culley D."/>
            <person name="Magnuson J.K."/>
            <person name="James T.Y."/>
            <person name="O'Malley M.A."/>
            <person name="Stajich J.E."/>
            <person name="Spatafora J.W."/>
            <person name="Visel A."/>
            <person name="Grigoriev I.V."/>
        </authorList>
    </citation>
    <scope>NUCLEOTIDE SEQUENCE [LARGE SCALE GENOMIC DNA]</scope>
    <source>
        <strain evidence="9 10">NRRL 3301</strain>
    </source>
</reference>
<gene>
    <name evidence="9" type="ORF">DM01DRAFT_1341076</name>
</gene>
<protein>
    <submittedName>
        <fullName evidence="9">Uncharacterized protein</fullName>
    </submittedName>
</protein>
<dbReference type="GO" id="GO:0032934">
    <property type="term" value="F:sterol binding"/>
    <property type="evidence" value="ECO:0007669"/>
    <property type="project" value="TreeGrafter"/>
</dbReference>
<feature type="compositionally biased region" description="Low complexity" evidence="5">
    <location>
        <begin position="423"/>
        <end position="446"/>
    </location>
</feature>